<proteinExistence type="predicted"/>
<sequence length="74" mass="8397">LLERLKENPELLEAINKHKVTKITPKTIMDESFKIATRIERQLFSLIPGVPGLITYRNAMACEVARDESTTISI</sequence>
<dbReference type="InParanoid" id="A0A1S0TF40"/>
<accession>A0A1S0TF40</accession>
<dbReference type="EMBL" id="JH714588">
    <property type="protein sequence ID" value="EFO12818.1"/>
    <property type="molecule type" value="Genomic_DNA"/>
</dbReference>
<reference evidence="1" key="1">
    <citation type="submission" date="2012-04" db="EMBL/GenBank/DDBJ databases">
        <title>The Genome Sequence of Loa loa.</title>
        <authorList>
            <consortium name="The Broad Institute Genome Sequencing Platform"/>
            <consortium name="Broad Institute Genome Sequencing Center for Infectious Disease"/>
            <person name="Nutman T.B."/>
            <person name="Fink D.L."/>
            <person name="Russ C."/>
            <person name="Young S."/>
            <person name="Zeng Q."/>
            <person name="Gargeya S."/>
            <person name="Alvarado L."/>
            <person name="Berlin A."/>
            <person name="Chapman S.B."/>
            <person name="Chen Z."/>
            <person name="Freedman E."/>
            <person name="Gellesch M."/>
            <person name="Goldberg J."/>
            <person name="Griggs A."/>
            <person name="Gujja S."/>
            <person name="Heilman E.R."/>
            <person name="Heiman D."/>
            <person name="Howarth C."/>
            <person name="Mehta T."/>
            <person name="Neiman D."/>
            <person name="Pearson M."/>
            <person name="Roberts A."/>
            <person name="Saif S."/>
            <person name="Shea T."/>
            <person name="Shenoy N."/>
            <person name="Sisk P."/>
            <person name="Stolte C."/>
            <person name="Sykes S."/>
            <person name="White J."/>
            <person name="Yandava C."/>
            <person name="Haas B."/>
            <person name="Henn M.R."/>
            <person name="Nusbaum C."/>
            <person name="Birren B."/>
        </authorList>
    </citation>
    <scope>NUCLEOTIDE SEQUENCE [LARGE SCALE GENOMIC DNA]</scope>
</reference>
<dbReference type="GeneID" id="9953206"/>
<dbReference type="OrthoDB" id="5867722at2759"/>
<dbReference type="KEGG" id="loa:LOAG_15716"/>
<organism evidence="1">
    <name type="scientific">Loa loa</name>
    <name type="common">Eye worm</name>
    <name type="synonym">Filaria loa</name>
    <dbReference type="NCBI Taxonomy" id="7209"/>
    <lineage>
        <taxon>Eukaryota</taxon>
        <taxon>Metazoa</taxon>
        <taxon>Ecdysozoa</taxon>
        <taxon>Nematoda</taxon>
        <taxon>Chromadorea</taxon>
        <taxon>Rhabditida</taxon>
        <taxon>Spirurina</taxon>
        <taxon>Spiruromorpha</taxon>
        <taxon>Filarioidea</taxon>
        <taxon>Onchocercidae</taxon>
        <taxon>Loa</taxon>
    </lineage>
</organism>
<evidence type="ECO:0000313" key="1">
    <source>
        <dbReference type="EMBL" id="EFO12818.1"/>
    </source>
</evidence>
<dbReference type="CTD" id="9953206"/>
<protein>
    <submittedName>
        <fullName evidence="1">Uncharacterized protein</fullName>
    </submittedName>
</protein>
<feature type="non-terminal residue" evidence="1">
    <location>
        <position position="1"/>
    </location>
</feature>
<gene>
    <name evidence="1" type="ORF">LOAG_15716</name>
</gene>
<dbReference type="RefSeq" id="XP_003151251.1">
    <property type="nucleotide sequence ID" value="XM_003151203.1"/>
</dbReference>
<dbReference type="AlphaFoldDB" id="A0A1S0TF40"/>
<dbReference type="OMA" id="NAMACEV"/>
<name>A0A1S0TF40_LOALO</name>